<keyword evidence="2" id="KW-1003">Cell membrane</keyword>
<dbReference type="PRINTS" id="PR00260">
    <property type="entry name" value="CHEMTRNSDUCR"/>
</dbReference>
<evidence type="ECO:0000256" key="8">
    <source>
        <dbReference type="ARBA" id="ARBA00023224"/>
    </source>
</evidence>
<evidence type="ECO:0000313" key="14">
    <source>
        <dbReference type="EMBL" id="GEB35435.1"/>
    </source>
</evidence>
<dbReference type="SUPFAM" id="SSF103190">
    <property type="entry name" value="Sensory domain-like"/>
    <property type="match status" value="1"/>
</dbReference>
<evidence type="ECO:0000256" key="4">
    <source>
        <dbReference type="ARBA" id="ARBA00022500"/>
    </source>
</evidence>
<evidence type="ECO:0000259" key="13">
    <source>
        <dbReference type="PROSITE" id="PS50885"/>
    </source>
</evidence>
<dbReference type="Proteomes" id="UP000316882">
    <property type="component" value="Unassembled WGS sequence"/>
</dbReference>
<dbReference type="AlphaFoldDB" id="A0A4Y3PR66"/>
<dbReference type="Gene3D" id="1.10.8.500">
    <property type="entry name" value="HAMP domain in histidine kinase"/>
    <property type="match status" value="1"/>
</dbReference>
<dbReference type="SUPFAM" id="SSF58104">
    <property type="entry name" value="Methyl-accepting chemotaxis protein (MCP) signaling domain"/>
    <property type="match status" value="1"/>
</dbReference>
<dbReference type="InterPro" id="IPR029151">
    <property type="entry name" value="Sensor-like_sf"/>
</dbReference>
<dbReference type="Pfam" id="PF00015">
    <property type="entry name" value="MCPsignal"/>
    <property type="match status" value="1"/>
</dbReference>
<comment type="caution">
    <text evidence="14">The sequence shown here is derived from an EMBL/GenBank/DDBJ whole genome shotgun (WGS) entry which is preliminary data.</text>
</comment>
<dbReference type="SMART" id="SM00304">
    <property type="entry name" value="HAMP"/>
    <property type="match status" value="1"/>
</dbReference>
<dbReference type="CDD" id="cd11386">
    <property type="entry name" value="MCP_signal"/>
    <property type="match status" value="1"/>
</dbReference>
<dbReference type="EMBL" id="BJMH01000040">
    <property type="protein sequence ID" value="GEB35435.1"/>
    <property type="molecule type" value="Genomic_DNA"/>
</dbReference>
<dbReference type="Pfam" id="PF00672">
    <property type="entry name" value="HAMP"/>
    <property type="match status" value="1"/>
</dbReference>
<comment type="similarity">
    <text evidence="9">Belongs to the methyl-accepting chemotaxis (MCP) protein family.</text>
</comment>
<dbReference type="GO" id="GO:0004888">
    <property type="term" value="F:transmembrane signaling receptor activity"/>
    <property type="evidence" value="ECO:0007669"/>
    <property type="project" value="InterPro"/>
</dbReference>
<evidence type="ECO:0000256" key="9">
    <source>
        <dbReference type="ARBA" id="ARBA00029447"/>
    </source>
</evidence>
<dbReference type="GO" id="GO:0007165">
    <property type="term" value="P:signal transduction"/>
    <property type="evidence" value="ECO:0007669"/>
    <property type="project" value="UniProtKB-KW"/>
</dbReference>
<protein>
    <submittedName>
        <fullName evidence="14">Methyl-accepting chemotaxis protein TlpA</fullName>
    </submittedName>
</protein>
<evidence type="ECO:0000256" key="2">
    <source>
        <dbReference type="ARBA" id="ARBA00022475"/>
    </source>
</evidence>
<dbReference type="InterPro" id="IPR033479">
    <property type="entry name" value="dCache_1"/>
</dbReference>
<keyword evidence="6 11" id="KW-1133">Transmembrane helix</keyword>
<dbReference type="Gene3D" id="3.30.450.20">
    <property type="entry name" value="PAS domain"/>
    <property type="match status" value="2"/>
</dbReference>
<proteinExistence type="inferred from homology"/>
<keyword evidence="8 10" id="KW-0807">Transducer</keyword>
<evidence type="ECO:0000256" key="5">
    <source>
        <dbReference type="ARBA" id="ARBA00022692"/>
    </source>
</evidence>
<gene>
    <name evidence="14" type="primary">tlpA</name>
    <name evidence="14" type="ORF">BPA01_50150</name>
</gene>
<dbReference type="GO" id="GO:0005886">
    <property type="term" value="C:plasma membrane"/>
    <property type="evidence" value="ECO:0007669"/>
    <property type="project" value="UniProtKB-SubCell"/>
</dbReference>
<dbReference type="STRING" id="54914.AV540_13975"/>
<evidence type="ECO:0000256" key="6">
    <source>
        <dbReference type="ARBA" id="ARBA00022989"/>
    </source>
</evidence>
<dbReference type="SMART" id="SM00283">
    <property type="entry name" value="MA"/>
    <property type="match status" value="1"/>
</dbReference>
<keyword evidence="7 11" id="KW-0472">Membrane</keyword>
<dbReference type="PROSITE" id="PS50111">
    <property type="entry name" value="CHEMOTAXIS_TRANSDUC_2"/>
    <property type="match status" value="1"/>
</dbReference>
<evidence type="ECO:0000256" key="3">
    <source>
        <dbReference type="ARBA" id="ARBA00022481"/>
    </source>
</evidence>
<dbReference type="CDD" id="cd12912">
    <property type="entry name" value="PDC2_MCP_like"/>
    <property type="match status" value="1"/>
</dbReference>
<evidence type="ECO:0000259" key="12">
    <source>
        <dbReference type="PROSITE" id="PS50111"/>
    </source>
</evidence>
<dbReference type="Pfam" id="PF02743">
    <property type="entry name" value="dCache_1"/>
    <property type="match status" value="1"/>
</dbReference>
<evidence type="ECO:0000313" key="15">
    <source>
        <dbReference type="Proteomes" id="UP000316882"/>
    </source>
</evidence>
<accession>A0A4Y3PR66</accession>
<sequence length="663" mass="71629">MRKGVEMQMKMPRLTVRAKLIASFSLILIIPVLALGLLSYQSAKDRLEEQLLTTASENVRLVDELIDRTMEAQSRDLQFIVSDLTKADLVDQARDELHKKLQTFLKLHPDIGEAYVGDETGNMLTATGAKLPDGYDPRQRPWYQAAMKTPDKSIITDPYIDAFTGNVIVGVAKALPDRSGVLGIDIQLTALNETVKQAKIGTNGYMTILDANHKLLIHPTGTPGSDMTAPWIGDLYAKAAGTFDFTDENKEAKAAFVTNDQSGWKLMGVMYRTEAADAASPIFYRTMLVIAITIVIGAGLVFGILRSLLRPLQQLTAAAKKMSEGDVTQQVEVKSDDELGVLAKTFNHMAESLRSLLFSVNDSVQQLAASAEELSASADQTSKATEQIATTMQDMATGTEQQVSHTQKSTDAVGQMSQRIAQIASYTHEVSDTAKETASIAAEGNRSVQSAVQQMNASNESILSLAKVVDSLGVRSQEIGKIVDVITAIANQTNLLALNAAIEAARAGESGRGFAVVADEVRKLAEQSSASAEQISHLIKAIQQETDHAVDVMEQSKREVTEGIGKVNEAGKSFEQIQSAVEDVADKIEQVSQASHDISEQTQLVVELINHISDVTMQASDGTQSVSAAAEEQLASMEEIASSAMSLERLAEDLQDQIGKFKI</sequence>
<keyword evidence="5 11" id="KW-0812">Transmembrane</keyword>
<evidence type="ECO:0000256" key="10">
    <source>
        <dbReference type="PROSITE-ProRule" id="PRU00284"/>
    </source>
</evidence>
<dbReference type="Gene3D" id="1.10.287.950">
    <property type="entry name" value="Methyl-accepting chemotaxis protein"/>
    <property type="match status" value="1"/>
</dbReference>
<dbReference type="InterPro" id="IPR004089">
    <property type="entry name" value="MCPsignal_dom"/>
</dbReference>
<dbReference type="CDD" id="cd06225">
    <property type="entry name" value="HAMP"/>
    <property type="match status" value="1"/>
</dbReference>
<comment type="subcellular location">
    <subcellularLocation>
        <location evidence="1">Cell membrane</location>
        <topology evidence="1">Multi-pass membrane protein</topology>
    </subcellularLocation>
</comment>
<keyword evidence="15" id="KW-1185">Reference proteome</keyword>
<dbReference type="PROSITE" id="PS50885">
    <property type="entry name" value="HAMP"/>
    <property type="match status" value="1"/>
</dbReference>
<organism evidence="14 15">
    <name type="scientific">Brevibacillus parabrevis</name>
    <dbReference type="NCBI Taxonomy" id="54914"/>
    <lineage>
        <taxon>Bacteria</taxon>
        <taxon>Bacillati</taxon>
        <taxon>Bacillota</taxon>
        <taxon>Bacilli</taxon>
        <taxon>Bacillales</taxon>
        <taxon>Paenibacillaceae</taxon>
        <taxon>Brevibacillus</taxon>
    </lineage>
</organism>
<dbReference type="InterPro" id="IPR004090">
    <property type="entry name" value="Chemotax_Me-accpt_rcpt"/>
</dbReference>
<name>A0A4Y3PR66_BREPA</name>
<keyword evidence="4" id="KW-0145">Chemotaxis</keyword>
<feature type="domain" description="Methyl-accepting transducer" evidence="12">
    <location>
        <begin position="377"/>
        <end position="613"/>
    </location>
</feature>
<dbReference type="GO" id="GO:0006935">
    <property type="term" value="P:chemotaxis"/>
    <property type="evidence" value="ECO:0007669"/>
    <property type="project" value="UniProtKB-KW"/>
</dbReference>
<evidence type="ECO:0000256" key="7">
    <source>
        <dbReference type="ARBA" id="ARBA00023136"/>
    </source>
</evidence>
<feature type="domain" description="HAMP" evidence="13">
    <location>
        <begin position="306"/>
        <end position="358"/>
    </location>
</feature>
<reference evidence="14 15" key="1">
    <citation type="submission" date="2019-06" db="EMBL/GenBank/DDBJ databases">
        <title>Whole genome shotgun sequence of Brevibacillus parabrevis NBRC 12334.</title>
        <authorList>
            <person name="Hosoyama A."/>
            <person name="Uohara A."/>
            <person name="Ohji S."/>
            <person name="Ichikawa N."/>
        </authorList>
    </citation>
    <scope>NUCLEOTIDE SEQUENCE [LARGE SCALE GENOMIC DNA]</scope>
    <source>
        <strain evidence="14 15">NBRC 12334</strain>
    </source>
</reference>
<keyword evidence="3" id="KW-0488">Methylation</keyword>
<dbReference type="InterPro" id="IPR003660">
    <property type="entry name" value="HAMP_dom"/>
</dbReference>
<evidence type="ECO:0000256" key="11">
    <source>
        <dbReference type="SAM" id="Phobius"/>
    </source>
</evidence>
<dbReference type="CDD" id="cd18773">
    <property type="entry name" value="PDC1_HK_sensor"/>
    <property type="match status" value="1"/>
</dbReference>
<dbReference type="PANTHER" id="PTHR32089:SF114">
    <property type="entry name" value="METHYL-ACCEPTING CHEMOTAXIS PROTEIN MCPB"/>
    <property type="match status" value="1"/>
</dbReference>
<dbReference type="PANTHER" id="PTHR32089">
    <property type="entry name" value="METHYL-ACCEPTING CHEMOTAXIS PROTEIN MCPB"/>
    <property type="match status" value="1"/>
</dbReference>
<evidence type="ECO:0000256" key="1">
    <source>
        <dbReference type="ARBA" id="ARBA00004651"/>
    </source>
</evidence>
<feature type="transmembrane region" description="Helical" evidence="11">
    <location>
        <begin position="282"/>
        <end position="305"/>
    </location>
</feature>